<evidence type="ECO:0000313" key="1">
    <source>
        <dbReference type="EMBL" id="OMO71406.1"/>
    </source>
</evidence>
<proteinExistence type="predicted"/>
<reference evidence="2" key="1">
    <citation type="submission" date="2013-09" db="EMBL/GenBank/DDBJ databases">
        <title>Corchorus olitorius genome sequencing.</title>
        <authorList>
            <person name="Alam M."/>
            <person name="Haque M.S."/>
            <person name="Islam M.S."/>
            <person name="Emdad E.M."/>
            <person name="Islam M.M."/>
            <person name="Ahmed B."/>
            <person name="Halim A."/>
            <person name="Hossen Q.M.M."/>
            <person name="Hossain M.Z."/>
            <person name="Ahmed R."/>
            <person name="Khan M.M."/>
            <person name="Islam R."/>
            <person name="Rashid M.M."/>
            <person name="Khan S.A."/>
            <person name="Rahman M.S."/>
            <person name="Alam M."/>
            <person name="Yahiya A.S."/>
            <person name="Khan M.S."/>
            <person name="Azam M.S."/>
            <person name="Haque T."/>
            <person name="Lashkar M.Z.H."/>
            <person name="Akhand A.I."/>
            <person name="Morshed G."/>
            <person name="Roy S."/>
            <person name="Uddin K.S."/>
            <person name="Rabeya T."/>
            <person name="Hossain A.S."/>
            <person name="Chowdhury A."/>
            <person name="Snigdha A.R."/>
            <person name="Mortoza M.S."/>
            <person name="Matin S.A."/>
            <person name="Hoque S.M.E."/>
            <person name="Islam M.K."/>
            <person name="Roy D.K."/>
            <person name="Haider R."/>
            <person name="Moosa M.M."/>
            <person name="Elias S.M."/>
            <person name="Hasan A.M."/>
            <person name="Jahan S."/>
            <person name="Shafiuddin M."/>
            <person name="Mahmood N."/>
            <person name="Shommy N.S."/>
        </authorList>
    </citation>
    <scope>NUCLEOTIDE SEQUENCE [LARGE SCALE GENOMIC DNA]</scope>
    <source>
        <strain evidence="2">cv. O-4</strain>
    </source>
</reference>
<sequence length="63" mass="7053">MALEKSLVLAAPCGVMALESPSVSYVEEDFIWHRLLCLWNYCTLHKQEGLTFIANGNAVISIR</sequence>
<comment type="caution">
    <text evidence="1">The sequence shown here is derived from an EMBL/GenBank/DDBJ whole genome shotgun (WGS) entry which is preliminary data.</text>
</comment>
<protein>
    <submittedName>
        <fullName evidence="1">Uncharacterized protein</fullName>
    </submittedName>
</protein>
<gene>
    <name evidence="1" type="ORF">COLO4_28270</name>
</gene>
<evidence type="ECO:0000313" key="2">
    <source>
        <dbReference type="Proteomes" id="UP000187203"/>
    </source>
</evidence>
<accession>A0A1R3HM05</accession>
<name>A0A1R3HM05_9ROSI</name>
<dbReference type="Proteomes" id="UP000187203">
    <property type="component" value="Unassembled WGS sequence"/>
</dbReference>
<organism evidence="1 2">
    <name type="scientific">Corchorus olitorius</name>
    <dbReference type="NCBI Taxonomy" id="93759"/>
    <lineage>
        <taxon>Eukaryota</taxon>
        <taxon>Viridiplantae</taxon>
        <taxon>Streptophyta</taxon>
        <taxon>Embryophyta</taxon>
        <taxon>Tracheophyta</taxon>
        <taxon>Spermatophyta</taxon>
        <taxon>Magnoliopsida</taxon>
        <taxon>eudicotyledons</taxon>
        <taxon>Gunneridae</taxon>
        <taxon>Pentapetalae</taxon>
        <taxon>rosids</taxon>
        <taxon>malvids</taxon>
        <taxon>Malvales</taxon>
        <taxon>Malvaceae</taxon>
        <taxon>Grewioideae</taxon>
        <taxon>Apeibeae</taxon>
        <taxon>Corchorus</taxon>
    </lineage>
</organism>
<keyword evidence="2" id="KW-1185">Reference proteome</keyword>
<dbReference type="EMBL" id="AWUE01019810">
    <property type="protein sequence ID" value="OMO71406.1"/>
    <property type="molecule type" value="Genomic_DNA"/>
</dbReference>
<dbReference type="AlphaFoldDB" id="A0A1R3HM05"/>